<proteinExistence type="inferred from homology"/>
<feature type="domain" description="Thioesterase" evidence="3">
    <location>
        <begin position="63"/>
        <end position="137"/>
    </location>
</feature>
<accession>A0A1U7ZVW2</accession>
<dbReference type="InParanoid" id="A0A1U7ZVW2"/>
<dbReference type="AlphaFoldDB" id="A0A1U7ZVW2"/>
<name>A0A1U7ZVW2_NELNU</name>
<gene>
    <name evidence="5" type="primary">LOC104596771</name>
</gene>
<comment type="similarity">
    <text evidence="1">Belongs to the thioesterase PaaI family.</text>
</comment>
<dbReference type="FunFam" id="3.10.129.10:FF:000059">
    <property type="entry name" value="Acyl-coenzyme A thioesterase 13"/>
    <property type="match status" value="1"/>
</dbReference>
<dbReference type="FunCoup" id="A0A1U7ZVW2">
    <property type="interactions" value="1572"/>
</dbReference>
<sequence length="154" mass="16741">MDLESVKRMLERGDNKSGNASLDALPPKFFDQFIVQGLKVDLIEPGRIICTMKVPPRLLNSGNFLHGGATASLIDLVGSAVISSVGYVITGVSLEINVSYLDAAFPDEEIEIEGKALRIGRTIGVVSVELRKKKTRKIVAQGRHTKYLAISSKM</sequence>
<protein>
    <submittedName>
        <fullName evidence="5">Acyl-coenzyme A thioesterase 13-like</fullName>
    </submittedName>
</protein>
<evidence type="ECO:0000256" key="2">
    <source>
        <dbReference type="ARBA" id="ARBA00022801"/>
    </source>
</evidence>
<dbReference type="InterPro" id="IPR039298">
    <property type="entry name" value="ACOT13"/>
</dbReference>
<dbReference type="InterPro" id="IPR029069">
    <property type="entry name" value="HotDog_dom_sf"/>
</dbReference>
<dbReference type="STRING" id="4432.A0A1U7ZVW2"/>
<dbReference type="OrthoDB" id="46529at2759"/>
<dbReference type="GO" id="GO:0047617">
    <property type="term" value="F:fatty acyl-CoA hydrolase activity"/>
    <property type="evidence" value="ECO:0000318"/>
    <property type="project" value="GO_Central"/>
</dbReference>
<evidence type="ECO:0000256" key="1">
    <source>
        <dbReference type="ARBA" id="ARBA00008324"/>
    </source>
</evidence>
<dbReference type="PANTHER" id="PTHR21660:SF47">
    <property type="entry name" value="F19P19.27 PROTEIN"/>
    <property type="match status" value="1"/>
</dbReference>
<dbReference type="NCBIfam" id="TIGR00369">
    <property type="entry name" value="unchar_dom_1"/>
    <property type="match status" value="1"/>
</dbReference>
<keyword evidence="4" id="KW-1185">Reference proteome</keyword>
<dbReference type="CDD" id="cd03443">
    <property type="entry name" value="PaaI_thioesterase"/>
    <property type="match status" value="1"/>
</dbReference>
<dbReference type="InterPro" id="IPR006683">
    <property type="entry name" value="Thioestr_dom"/>
</dbReference>
<dbReference type="KEGG" id="nnu:104596771"/>
<evidence type="ECO:0000313" key="4">
    <source>
        <dbReference type="Proteomes" id="UP000189703"/>
    </source>
</evidence>
<dbReference type="eggNOG" id="KOG3328">
    <property type="taxonomic scope" value="Eukaryota"/>
</dbReference>
<dbReference type="RefSeq" id="XP_010256352.1">
    <property type="nucleotide sequence ID" value="XM_010258050.2"/>
</dbReference>
<evidence type="ECO:0000313" key="5">
    <source>
        <dbReference type="RefSeq" id="XP_010256352.1"/>
    </source>
</evidence>
<keyword evidence="2" id="KW-0378">Hydrolase</keyword>
<evidence type="ECO:0000259" key="3">
    <source>
        <dbReference type="Pfam" id="PF03061"/>
    </source>
</evidence>
<dbReference type="SUPFAM" id="SSF54637">
    <property type="entry name" value="Thioesterase/thiol ester dehydrase-isomerase"/>
    <property type="match status" value="1"/>
</dbReference>
<reference evidence="5" key="1">
    <citation type="submission" date="2025-08" db="UniProtKB">
        <authorList>
            <consortium name="RefSeq"/>
        </authorList>
    </citation>
    <scope>IDENTIFICATION</scope>
</reference>
<dbReference type="Gene3D" id="3.10.129.10">
    <property type="entry name" value="Hotdog Thioesterase"/>
    <property type="match status" value="1"/>
</dbReference>
<dbReference type="InterPro" id="IPR003736">
    <property type="entry name" value="PAAI_dom"/>
</dbReference>
<dbReference type="OMA" id="KQIMRAM"/>
<dbReference type="GeneID" id="104596771"/>
<dbReference type="Proteomes" id="UP000189703">
    <property type="component" value="Unplaced"/>
</dbReference>
<dbReference type="PANTHER" id="PTHR21660">
    <property type="entry name" value="THIOESTERASE SUPERFAMILY MEMBER-RELATED"/>
    <property type="match status" value="1"/>
</dbReference>
<organism evidence="4 5">
    <name type="scientific">Nelumbo nucifera</name>
    <name type="common">Sacred lotus</name>
    <dbReference type="NCBI Taxonomy" id="4432"/>
    <lineage>
        <taxon>Eukaryota</taxon>
        <taxon>Viridiplantae</taxon>
        <taxon>Streptophyta</taxon>
        <taxon>Embryophyta</taxon>
        <taxon>Tracheophyta</taxon>
        <taxon>Spermatophyta</taxon>
        <taxon>Magnoliopsida</taxon>
        <taxon>Proteales</taxon>
        <taxon>Nelumbonaceae</taxon>
        <taxon>Nelumbo</taxon>
    </lineage>
</organism>
<dbReference type="Pfam" id="PF03061">
    <property type="entry name" value="4HBT"/>
    <property type="match status" value="1"/>
</dbReference>